<dbReference type="SUPFAM" id="SSF69304">
    <property type="entry name" value="Tricorn protease N-terminal domain"/>
    <property type="match status" value="1"/>
</dbReference>
<evidence type="ECO:0000313" key="1">
    <source>
        <dbReference type="EMBL" id="MPL98805.1"/>
    </source>
</evidence>
<name>A0A644W4X1_9ZZZZ</name>
<dbReference type="EMBL" id="VSSQ01000630">
    <property type="protein sequence ID" value="MPL98805.1"/>
    <property type="molecule type" value="Genomic_DNA"/>
</dbReference>
<comment type="caution">
    <text evidence="1">The sequence shown here is derived from an EMBL/GenBank/DDBJ whole genome shotgun (WGS) entry which is preliminary data.</text>
</comment>
<gene>
    <name evidence="1" type="ORF">SDC9_45015</name>
</gene>
<dbReference type="AlphaFoldDB" id="A0A644W4X1"/>
<reference evidence="1" key="1">
    <citation type="submission" date="2019-08" db="EMBL/GenBank/DDBJ databases">
        <authorList>
            <person name="Kucharzyk K."/>
            <person name="Murdoch R.W."/>
            <person name="Higgins S."/>
            <person name="Loffler F."/>
        </authorList>
    </citation>
    <scope>NUCLEOTIDE SEQUENCE</scope>
</reference>
<sequence>MTKIKQLNNHVMKKLLSIGIVLLSIATLSAQTITVEKSYRLMDQQGFHPQFNTTGSMLAFTTESYTGLDVYNFSNNAVVKVSEDPGAGFQPVFSKSSDKVFFKNILYENRLRKEGIKSYEFNNNKKTTMLEPRRVIKQPQAFENGILVYADARLLKATFGKTKTPVTDYVWSDGNNLNIYRDNKIQRLNPVGDANGYIWASLSPNGKMILFTAAGTGTFVSDLNGKIIARLGYLNAPVWYNDNMVVGMQDKDNGEYVTESKILMKSIDGKVEKVLSTPNQIAMYPTAASAAKKVAYNTVKGEIYVVELK</sequence>
<organism evidence="1">
    <name type="scientific">bioreactor metagenome</name>
    <dbReference type="NCBI Taxonomy" id="1076179"/>
    <lineage>
        <taxon>unclassified sequences</taxon>
        <taxon>metagenomes</taxon>
        <taxon>ecological metagenomes</taxon>
    </lineage>
</organism>
<evidence type="ECO:0008006" key="2">
    <source>
        <dbReference type="Google" id="ProtNLM"/>
    </source>
</evidence>
<proteinExistence type="predicted"/>
<protein>
    <recommendedName>
        <fullName evidence="2">Protein TolB</fullName>
    </recommendedName>
</protein>
<accession>A0A644W4X1</accession>